<name>A0ABS7HIY9_9MICO</name>
<dbReference type="Gene3D" id="2.130.10.120">
    <property type="entry name" value="Prolyl oligopeptidase, N-terminal domain"/>
    <property type="match status" value="1"/>
</dbReference>
<evidence type="ECO:0000256" key="1">
    <source>
        <dbReference type="SAM" id="Phobius"/>
    </source>
</evidence>
<organism evidence="2 3">
    <name type="scientific">Microbacterium jejuense</name>
    <dbReference type="NCBI Taxonomy" id="1263637"/>
    <lineage>
        <taxon>Bacteria</taxon>
        <taxon>Bacillati</taxon>
        <taxon>Actinomycetota</taxon>
        <taxon>Actinomycetes</taxon>
        <taxon>Micrococcales</taxon>
        <taxon>Microbacteriaceae</taxon>
        <taxon>Microbacterium</taxon>
    </lineage>
</organism>
<evidence type="ECO:0008006" key="4">
    <source>
        <dbReference type="Google" id="ProtNLM"/>
    </source>
</evidence>
<dbReference type="EMBL" id="JAEUAW010000002">
    <property type="protein sequence ID" value="MBW9092778.1"/>
    <property type="molecule type" value="Genomic_DNA"/>
</dbReference>
<keyword evidence="1" id="KW-1133">Transmembrane helix</keyword>
<keyword evidence="1" id="KW-0812">Transmembrane</keyword>
<reference evidence="2 3" key="1">
    <citation type="journal article" date="2021" name="MBio">
        <title>Poor Competitiveness of Bradyrhizobium in Pigeon Pea Root Colonization in Indian Soils.</title>
        <authorList>
            <person name="Chalasani D."/>
            <person name="Basu A."/>
            <person name="Pullabhotla S.V.S.R.N."/>
            <person name="Jorrin B."/>
            <person name="Neal A.L."/>
            <person name="Poole P.S."/>
            <person name="Podile A.R."/>
            <person name="Tkacz A."/>
        </authorList>
    </citation>
    <scope>NUCLEOTIDE SEQUENCE [LARGE SCALE GENOMIC DNA]</scope>
    <source>
        <strain evidence="2 3">HU14</strain>
    </source>
</reference>
<evidence type="ECO:0000313" key="2">
    <source>
        <dbReference type="EMBL" id="MBW9092778.1"/>
    </source>
</evidence>
<protein>
    <recommendedName>
        <fullName evidence="4">SbsA Ig-like domain-containing protein</fullName>
    </recommendedName>
</protein>
<comment type="caution">
    <text evidence="2">The sequence shown here is derived from an EMBL/GenBank/DDBJ whole genome shotgun (WGS) entry which is preliminary data.</text>
</comment>
<keyword evidence="1" id="KW-0472">Membrane</keyword>
<proteinExistence type="predicted"/>
<evidence type="ECO:0000313" key="3">
    <source>
        <dbReference type="Proteomes" id="UP001196843"/>
    </source>
</evidence>
<dbReference type="Proteomes" id="UP001196843">
    <property type="component" value="Unassembled WGS sequence"/>
</dbReference>
<sequence>MSTEQPTRRARAQRRRGRTFAASFGIVLGVLVVLGLGGAAASVAQGPRVTDVFVDPAAAAAASGSRLIVTTTQSLADVDPSQVTVSPETPFQVDTSGRSVGVRFTLPLWDDTEYTVKIAGVASLGGGPTATLTETFRTPKAQVYLLQRGADGGDLIYRTDLSGQEAVPVFRHDHIEDFRATASHLVVSVRTDDDEAGLIVTDLDGKDQHELPLPGDGYVSNLQSADRGDRIGYTFSDAQLTADSGRESRLYTASLGDPAADPVPIEVQGADPRVAEWRFVPDTDSILLLSFDGSLLLTGSGGSDSATALGVALGLDGIARGSNEAVVDRADHAAVIDLTDASEQQLVAPDHDLGGTTSVTPLPDGSTIRTAAVLDADGIPTGRTSVALVAADGATRMLTEIDDTDAVLQVCVSPSARYAAVLVAPDAVTNAYDTYQLPLPERPETRVLEISDGAQVVALKGSSISWCQVPPAA</sequence>
<feature type="transmembrane region" description="Helical" evidence="1">
    <location>
        <begin position="20"/>
        <end position="41"/>
    </location>
</feature>
<dbReference type="RefSeq" id="WP_220299507.1">
    <property type="nucleotide sequence ID" value="NZ_JAEUAW010000002.1"/>
</dbReference>
<keyword evidence="3" id="KW-1185">Reference proteome</keyword>
<accession>A0ABS7HIY9</accession>
<gene>
    <name evidence="2" type="ORF">JNB62_03675</name>
</gene>
<dbReference type="SUPFAM" id="SSF82171">
    <property type="entry name" value="DPP6 N-terminal domain-like"/>
    <property type="match status" value="1"/>
</dbReference>